<evidence type="ECO:0000313" key="4">
    <source>
        <dbReference type="EMBL" id="CAK7920731.1"/>
    </source>
</evidence>
<evidence type="ECO:0000259" key="3">
    <source>
        <dbReference type="PROSITE" id="PS51140"/>
    </source>
</evidence>
<feature type="compositionally biased region" description="Low complexity" evidence="2">
    <location>
        <begin position="580"/>
        <end position="597"/>
    </location>
</feature>
<dbReference type="InterPro" id="IPR003892">
    <property type="entry name" value="CUE"/>
</dbReference>
<feature type="region of interest" description="Disordered" evidence="2">
    <location>
        <begin position="453"/>
        <end position="491"/>
    </location>
</feature>
<reference evidence="4 5" key="1">
    <citation type="submission" date="2024-01" db="EMBL/GenBank/DDBJ databases">
        <authorList>
            <consortium name="Genoscope - CEA"/>
            <person name="William W."/>
        </authorList>
    </citation>
    <scope>NUCLEOTIDE SEQUENCE [LARGE SCALE GENOMIC DNA]</scope>
    <source>
        <strain evidence="4 5">29B2s-10</strain>
    </source>
</reference>
<organism evidence="4 5">
    <name type="scientific">[Candida] anglica</name>
    <dbReference type="NCBI Taxonomy" id="148631"/>
    <lineage>
        <taxon>Eukaryota</taxon>
        <taxon>Fungi</taxon>
        <taxon>Dikarya</taxon>
        <taxon>Ascomycota</taxon>
        <taxon>Saccharomycotina</taxon>
        <taxon>Pichiomycetes</taxon>
        <taxon>Debaryomycetaceae</taxon>
        <taxon>Kurtzmaniella</taxon>
    </lineage>
</organism>
<keyword evidence="5" id="KW-1185">Reference proteome</keyword>
<evidence type="ECO:0000256" key="1">
    <source>
        <dbReference type="ARBA" id="ARBA00022786"/>
    </source>
</evidence>
<dbReference type="InterPro" id="IPR041808">
    <property type="entry name" value="Cue3_CUE"/>
</dbReference>
<feature type="domain" description="CUE" evidence="3">
    <location>
        <begin position="336"/>
        <end position="379"/>
    </location>
</feature>
<name>A0ABP0EK27_9ASCO</name>
<dbReference type="EMBL" id="OZ004260">
    <property type="protein sequence ID" value="CAK7920731.1"/>
    <property type="molecule type" value="Genomic_DNA"/>
</dbReference>
<sequence length="637" mass="71705">MQQELNINIPHYPPFKLRSSLIDKDPVIWVHLLESYIKLFKFLNSKEEDAIRTLSIKSQKQLQLFLKVFLFEVSREDTQVFSLGAINPDIRRNSTTLKAYVFQFIKNFSLIKLGLAGDSIWNFVLIYVSGNITTVRGLVDGSMKSKYNDNKKSGNISSIGLVHKHLNETIINGKFTKQDLEALSALLGQHASFSGRSQTINVTGGGPNTKNRTVNKKNSSALPFAESFVNSAWIELLEKIHADGEGLYANTSKDVLITSLISLSVARIAKLAMDLGITNVDAFIICPLFSSLIISEPFKELFPGLEERLPFLRTITFGAVAQENSSGKKDNGEPPVSEEHITFLMELFPLLTHGKSKVILQENNDDLDHVTNLLLENPDLIDSIQEEEFEEDYDVDDTSSALLNQSLVDRFAEFDIANAEILDKKNSDESTNQPEDLKKKTLSAALRLMYESDEDEPDDSYIYNESEATSKDYDGNNEEEKEEQRTRQTVRAVVPSQERYLFAEYKTKGPSAFTKQQRGTPVRLQFKKTTSWTDEQIEGWFRMMSKVPRRFKILEEDFLMGGNPNRPQKQTNSDSDDVRSTSGSPVPSSGSSSAPQSKEQEKRKNARNEKNKARTGNHNRKAKSTKKTGLQANGLAN</sequence>
<feature type="compositionally biased region" description="Polar residues" evidence="2">
    <location>
        <begin position="627"/>
        <end position="637"/>
    </location>
</feature>
<proteinExistence type="predicted"/>
<gene>
    <name evidence="4" type="primary">CUE3</name>
    <name evidence="4" type="ORF">CAAN4_H05930</name>
</gene>
<dbReference type="PROSITE" id="PS51140">
    <property type="entry name" value="CUE"/>
    <property type="match status" value="1"/>
</dbReference>
<accession>A0ABP0EK27</accession>
<keyword evidence="1" id="KW-0833">Ubl conjugation pathway</keyword>
<evidence type="ECO:0000256" key="2">
    <source>
        <dbReference type="SAM" id="MobiDB-lite"/>
    </source>
</evidence>
<dbReference type="SMART" id="SM00546">
    <property type="entry name" value="CUE"/>
    <property type="match status" value="1"/>
</dbReference>
<dbReference type="Proteomes" id="UP001497600">
    <property type="component" value="Chromosome H"/>
</dbReference>
<protein>
    <submittedName>
        <fullName evidence="4">RQC trigger complex subunit Cue3p</fullName>
    </submittedName>
</protein>
<feature type="compositionally biased region" description="Basic residues" evidence="2">
    <location>
        <begin position="613"/>
        <end position="626"/>
    </location>
</feature>
<dbReference type="CDD" id="cd14373">
    <property type="entry name" value="CUE_Cue3p_like"/>
    <property type="match status" value="1"/>
</dbReference>
<feature type="region of interest" description="Disordered" evidence="2">
    <location>
        <begin position="559"/>
        <end position="637"/>
    </location>
</feature>
<feature type="compositionally biased region" description="Basic and acidic residues" evidence="2">
    <location>
        <begin position="598"/>
        <end position="612"/>
    </location>
</feature>
<evidence type="ECO:0000313" key="5">
    <source>
        <dbReference type="Proteomes" id="UP001497600"/>
    </source>
</evidence>